<sequence>MKQTERYLRAATRGLWGRARRELQTELQGHINERVAEFRLGGLSSEDAERQTLRELGTPVRVSGGMLGVHTVPALGKAGALSLLLATTLLTTLPQGLAQVKSIYGSVENMWPSSYLNFEQLMDSIKTAGGELSGPPNAATLTVPDAPRSQYPLNTAQWKGATLSQEGKTYLHTDLLVSTLKNTGANVRVRGWTNPTLTAGATNIHLETDDWRVLNDLYTLTLIMSGPKLNAGSVMNSLEPNGNTSDITFKGTFKKDAVYAFVTPVFGDWTSQKTGGELLNSGNIILKSNVNQAKDGQVQFRMDNEAKHFKLYSDVNAFQAALDPYRDTGKIHHWDAAHPAPALILELSGHFGPDAYSVVPTQSVQRP</sequence>
<organism evidence="1 2">
    <name type="scientific">Deinococcus psychrotolerans</name>
    <dbReference type="NCBI Taxonomy" id="2489213"/>
    <lineage>
        <taxon>Bacteria</taxon>
        <taxon>Thermotogati</taxon>
        <taxon>Deinococcota</taxon>
        <taxon>Deinococci</taxon>
        <taxon>Deinococcales</taxon>
        <taxon>Deinococcaceae</taxon>
        <taxon>Deinococcus</taxon>
    </lineage>
</organism>
<dbReference type="OrthoDB" id="55894at2"/>
<dbReference type="Proteomes" id="UP000276417">
    <property type="component" value="Chromosome 1"/>
</dbReference>
<dbReference type="InterPro" id="IPR047928">
    <property type="entry name" value="Perm_prefix_1"/>
</dbReference>
<keyword evidence="2" id="KW-1185">Reference proteome</keyword>
<accession>A0A3G8YNX2</accession>
<proteinExistence type="predicted"/>
<dbReference type="KEGG" id="dph:EHF33_11570"/>
<dbReference type="EMBL" id="CP034183">
    <property type="protein sequence ID" value="AZI43301.1"/>
    <property type="molecule type" value="Genomic_DNA"/>
</dbReference>
<protein>
    <submittedName>
        <fullName evidence="1">Uncharacterized protein</fullName>
    </submittedName>
</protein>
<dbReference type="RefSeq" id="WP_124871581.1">
    <property type="nucleotide sequence ID" value="NZ_CP034183.1"/>
</dbReference>
<evidence type="ECO:0000313" key="1">
    <source>
        <dbReference type="EMBL" id="AZI43301.1"/>
    </source>
</evidence>
<evidence type="ECO:0000313" key="2">
    <source>
        <dbReference type="Proteomes" id="UP000276417"/>
    </source>
</evidence>
<dbReference type="NCBIfam" id="NF038403">
    <property type="entry name" value="perm_prefix_1"/>
    <property type="match status" value="1"/>
</dbReference>
<gene>
    <name evidence="1" type="ORF">EHF33_11570</name>
</gene>
<reference evidence="1 2" key="1">
    <citation type="submission" date="2018-11" db="EMBL/GenBank/DDBJ databases">
        <title>Deinococcus shelandsis sp. nov., isolated from South Shetland Islands soil of Antarctica.</title>
        <authorList>
            <person name="Tian J."/>
        </authorList>
    </citation>
    <scope>NUCLEOTIDE SEQUENCE [LARGE SCALE GENOMIC DNA]</scope>
    <source>
        <strain evidence="1 2">S14-83T</strain>
    </source>
</reference>
<name>A0A3G8YNX2_9DEIO</name>
<dbReference type="AlphaFoldDB" id="A0A3G8YNX2"/>